<reference evidence="1 2" key="1">
    <citation type="submission" date="2020-06" db="EMBL/GenBank/DDBJ databases">
        <authorList>
            <person name="Chuat V."/>
        </authorList>
    </citation>
    <scope>NUCLEOTIDE SEQUENCE [LARGE SCALE GENOMIC DNA]</scope>
    <source>
        <strain evidence="1">STH_CIRM_336</strain>
    </source>
</reference>
<accession>A0A7U7H7N8</accession>
<protein>
    <submittedName>
        <fullName evidence="1">Uncharacterized protein</fullName>
    </submittedName>
</protein>
<dbReference type="EMBL" id="LR822017">
    <property type="protein sequence ID" value="CAD0138925.1"/>
    <property type="molecule type" value="Genomic_DNA"/>
</dbReference>
<gene>
    <name evidence="1" type="ORF">STHERMO_1708</name>
</gene>
<evidence type="ECO:0000313" key="2">
    <source>
        <dbReference type="Proteomes" id="UP000509833"/>
    </source>
</evidence>
<evidence type="ECO:0000313" key="1">
    <source>
        <dbReference type="EMBL" id="CAD0138925.1"/>
    </source>
</evidence>
<organism evidence="1 2">
    <name type="scientific">Streptococcus thermophilus</name>
    <dbReference type="NCBI Taxonomy" id="1308"/>
    <lineage>
        <taxon>Bacteria</taxon>
        <taxon>Bacillati</taxon>
        <taxon>Bacillota</taxon>
        <taxon>Bacilli</taxon>
        <taxon>Lactobacillales</taxon>
        <taxon>Streptococcaceae</taxon>
        <taxon>Streptococcus</taxon>
    </lineage>
</organism>
<name>A0A7U7H7N8_STRTR</name>
<dbReference type="Proteomes" id="UP000509833">
    <property type="component" value="Chromosome"/>
</dbReference>
<dbReference type="AlphaFoldDB" id="A0A7U7H7N8"/>
<proteinExistence type="predicted"/>
<sequence>MFLPLEDTTVSSLPVTKGLTIPDLLRTFGNWRTNSKSSTCFFGLSTVSFPTKDAQIQINQTSIEPVIDGFIGFYLYSVGYGKLGVAYSFSSGSVCFVTYSLHQ</sequence>